<gene>
    <name evidence="8" type="ORF">FHU40_004432</name>
</gene>
<dbReference type="InterPro" id="IPR005117">
    <property type="entry name" value="NiRdtase/SiRdtase_haem-b_fer"/>
</dbReference>
<feature type="domain" description="Nitrite/Sulfite reductase ferredoxin-like" evidence="7">
    <location>
        <begin position="22"/>
        <end position="74"/>
    </location>
</feature>
<dbReference type="SUPFAM" id="SSF55124">
    <property type="entry name" value="Nitrite/Sulfite reductase N-terminal domain-like"/>
    <property type="match status" value="1"/>
</dbReference>
<evidence type="ECO:0000256" key="1">
    <source>
        <dbReference type="ARBA" id="ARBA00022485"/>
    </source>
</evidence>
<keyword evidence="3" id="KW-0479">Metal-binding</keyword>
<comment type="caution">
    <text evidence="8">The sequence shown here is derived from an EMBL/GenBank/DDBJ whole genome shotgun (WGS) entry which is preliminary data.</text>
</comment>
<evidence type="ECO:0000256" key="4">
    <source>
        <dbReference type="ARBA" id="ARBA00023002"/>
    </source>
</evidence>
<evidence type="ECO:0000259" key="7">
    <source>
        <dbReference type="Pfam" id="PF03460"/>
    </source>
</evidence>
<dbReference type="GO" id="GO:0051539">
    <property type="term" value="F:4 iron, 4 sulfur cluster binding"/>
    <property type="evidence" value="ECO:0007669"/>
    <property type="project" value="UniProtKB-KW"/>
</dbReference>
<evidence type="ECO:0000256" key="6">
    <source>
        <dbReference type="ARBA" id="ARBA00023014"/>
    </source>
</evidence>
<evidence type="ECO:0000313" key="9">
    <source>
        <dbReference type="Proteomes" id="UP000589626"/>
    </source>
</evidence>
<evidence type="ECO:0000313" key="8">
    <source>
        <dbReference type="EMBL" id="MBB3044595.1"/>
    </source>
</evidence>
<keyword evidence="4 8" id="KW-0560">Oxidoreductase</keyword>
<evidence type="ECO:0000256" key="5">
    <source>
        <dbReference type="ARBA" id="ARBA00023004"/>
    </source>
</evidence>
<accession>A0A7W4VZK0</accession>
<dbReference type="InterPro" id="IPR045854">
    <property type="entry name" value="NO2/SO3_Rdtase_4Fe4S_sf"/>
</dbReference>
<keyword evidence="9" id="KW-1185">Reference proteome</keyword>
<dbReference type="RefSeq" id="WP_183594484.1">
    <property type="nucleotide sequence ID" value="NZ_JACHWR010000003.1"/>
</dbReference>
<dbReference type="InterPro" id="IPR036136">
    <property type="entry name" value="Nit/Sulf_reduc_fer-like_dom_sf"/>
</dbReference>
<dbReference type="GO" id="GO:0043818">
    <property type="term" value="F:precorrin-3B synthase activity"/>
    <property type="evidence" value="ECO:0007669"/>
    <property type="project" value="UniProtKB-EC"/>
</dbReference>
<protein>
    <submittedName>
        <fullName evidence="8">Precorrin-3B synthase</fullName>
        <ecNumber evidence="8">1.14.13.83</ecNumber>
    </submittedName>
</protein>
<dbReference type="EMBL" id="JACHWR010000003">
    <property type="protein sequence ID" value="MBB3044595.1"/>
    <property type="molecule type" value="Genomic_DNA"/>
</dbReference>
<dbReference type="GO" id="GO:0046872">
    <property type="term" value="F:metal ion binding"/>
    <property type="evidence" value="ECO:0007669"/>
    <property type="project" value="UniProtKB-KW"/>
</dbReference>
<dbReference type="EC" id="1.14.13.83" evidence="8"/>
<name>A0A7W4VZK0_9ACTN</name>
<dbReference type="Gene3D" id="3.90.480.10">
    <property type="entry name" value="Sulfite Reductase Hemoprotein,Domain 2"/>
    <property type="match status" value="1"/>
</dbReference>
<dbReference type="PANTHER" id="PTHR32439">
    <property type="entry name" value="FERREDOXIN--NITRITE REDUCTASE, CHLOROPLASTIC"/>
    <property type="match status" value="1"/>
</dbReference>
<evidence type="ECO:0000256" key="2">
    <source>
        <dbReference type="ARBA" id="ARBA00022617"/>
    </source>
</evidence>
<keyword evidence="1" id="KW-0004">4Fe-4S</keyword>
<dbReference type="Gene3D" id="3.30.413.10">
    <property type="entry name" value="Sulfite Reductase Hemoprotein, domain 1"/>
    <property type="match status" value="1"/>
</dbReference>
<dbReference type="Proteomes" id="UP000589626">
    <property type="component" value="Unassembled WGS sequence"/>
</dbReference>
<dbReference type="PANTHER" id="PTHR32439:SF9">
    <property type="entry name" value="BLR3264 PROTEIN"/>
    <property type="match status" value="1"/>
</dbReference>
<sequence length="269" mass="28123">MTATRTRPDRCPGVLRPWPAADGDLVRLRLAGGRLPVAGLRSLTEVAAAYGDGDVHVTRRANLQVRGIPRVTAEVVAAFEATGLLPSRSHELARNIMSSPQTGLAGGRADLRPVVADLDRLLCAEPALAHLSGRFLFVLDDGRGDLLDRPTDLGLVALDARVAQLRVAGAWGEVVPLEEAPPRLVALAAAFVSVRTSEWHISELGSPLAGPRPPDPRLPAPAPPLAYGAVPGGRHVPAVGGLLDPALGAGDRDLVVTPWRGVLVPEAVA</sequence>
<dbReference type="InterPro" id="IPR051329">
    <property type="entry name" value="NIR_SIR_4Fe-4S"/>
</dbReference>
<reference evidence="8 9" key="1">
    <citation type="submission" date="2020-08" db="EMBL/GenBank/DDBJ databases">
        <title>Sequencing the genomes of 1000 actinobacteria strains.</title>
        <authorList>
            <person name="Klenk H.-P."/>
        </authorList>
    </citation>
    <scope>NUCLEOTIDE SEQUENCE [LARGE SCALE GENOMIC DNA]</scope>
    <source>
        <strain evidence="8 9">DSM 105498</strain>
    </source>
</reference>
<proteinExistence type="predicted"/>
<keyword evidence="5" id="KW-0408">Iron</keyword>
<keyword evidence="6" id="KW-0411">Iron-sulfur</keyword>
<keyword evidence="2" id="KW-0349">Heme</keyword>
<organism evidence="8 9">
    <name type="scientific">Nocardioides soli</name>
    <dbReference type="NCBI Taxonomy" id="1036020"/>
    <lineage>
        <taxon>Bacteria</taxon>
        <taxon>Bacillati</taxon>
        <taxon>Actinomycetota</taxon>
        <taxon>Actinomycetes</taxon>
        <taxon>Propionibacteriales</taxon>
        <taxon>Nocardioidaceae</taxon>
        <taxon>Nocardioides</taxon>
    </lineage>
</organism>
<dbReference type="Pfam" id="PF03460">
    <property type="entry name" value="NIR_SIR_ferr"/>
    <property type="match status" value="1"/>
</dbReference>
<evidence type="ECO:0000256" key="3">
    <source>
        <dbReference type="ARBA" id="ARBA00022723"/>
    </source>
</evidence>
<dbReference type="AlphaFoldDB" id="A0A7W4VZK0"/>